<reference evidence="5 6" key="3">
    <citation type="journal article" name="Genome Announc.">
        <title>Improved Draft Genome Sequence of Clostridium pasteurianum Strain ATCC 6013 (DSM 525) Using a Hybrid Next-Generation Sequencing Approach.</title>
        <authorList>
            <person name="Pyne M.E."/>
            <person name="Utturkar S."/>
            <person name="Brown S.D."/>
            <person name="Moo-Young M."/>
            <person name="Chung D.A."/>
            <person name="Chou C.P."/>
        </authorList>
    </citation>
    <scope>NUCLEOTIDE SEQUENCE [LARGE SCALE GENOMIC DNA]</scope>
    <source>
        <strain evidence="5 6">ATCC 6013</strain>
    </source>
</reference>
<evidence type="ECO:0000313" key="4">
    <source>
        <dbReference type="EMBL" id="AJA52259.1"/>
    </source>
</evidence>
<protein>
    <submittedName>
        <fullName evidence="4">ABC-type Fe3+-hydroxamate transport system, periplasmic component</fullName>
    </submittedName>
    <submittedName>
        <fullName evidence="5">ABC-type transporter, periplasmic subunit</fullName>
    </submittedName>
</protein>
<dbReference type="Gene3D" id="3.40.50.1980">
    <property type="entry name" value="Nitrogenase molybdenum iron protein domain"/>
    <property type="match status" value="2"/>
</dbReference>
<evidence type="ECO:0000313" key="6">
    <source>
        <dbReference type="Proteomes" id="UP000028042"/>
    </source>
</evidence>
<dbReference type="PROSITE" id="PS51257">
    <property type="entry name" value="PROKAR_LIPOPROTEIN"/>
    <property type="match status" value="1"/>
</dbReference>
<evidence type="ECO:0000313" key="5">
    <source>
        <dbReference type="EMBL" id="KRU11731.1"/>
    </source>
</evidence>
<dbReference type="PATRIC" id="fig|1262449.3.peg.792"/>
<gene>
    <name evidence="4" type="ORF">CLPA_c22010</name>
    <name evidence="5" type="ORF">CP6013_00978</name>
</gene>
<proteinExistence type="inferred from homology"/>
<dbReference type="SUPFAM" id="SSF53807">
    <property type="entry name" value="Helical backbone' metal receptor"/>
    <property type="match status" value="1"/>
</dbReference>
<dbReference type="eggNOG" id="COG0614">
    <property type="taxonomic scope" value="Bacteria"/>
</dbReference>
<dbReference type="PANTHER" id="PTHR30535">
    <property type="entry name" value="VITAMIN B12-BINDING PROTEIN"/>
    <property type="match status" value="1"/>
</dbReference>
<dbReference type="EMBL" id="CP009268">
    <property type="protein sequence ID" value="AJA52259.1"/>
    <property type="molecule type" value="Genomic_DNA"/>
</dbReference>
<dbReference type="Proteomes" id="UP000028042">
    <property type="component" value="Unassembled WGS sequence"/>
</dbReference>
<dbReference type="RefSeq" id="WP_003441821.1">
    <property type="nucleotide sequence ID" value="NZ_ANZB01000002.1"/>
</dbReference>
<evidence type="ECO:0000259" key="3">
    <source>
        <dbReference type="PROSITE" id="PS50983"/>
    </source>
</evidence>
<feature type="compositionally biased region" description="Polar residues" evidence="2">
    <location>
        <begin position="33"/>
        <end position="47"/>
    </location>
</feature>
<feature type="domain" description="Fe/B12 periplasmic-binding" evidence="3">
    <location>
        <begin position="62"/>
        <end position="335"/>
    </location>
</feature>
<dbReference type="PROSITE" id="PS50983">
    <property type="entry name" value="FE_B12_PBP"/>
    <property type="match status" value="1"/>
</dbReference>
<accession>A0A0H3J2W9</accession>
<dbReference type="InterPro" id="IPR050902">
    <property type="entry name" value="ABC_Transporter_SBP"/>
</dbReference>
<name>A0A0H3J2W9_CLOPA</name>
<dbReference type="EMBL" id="JPGY02000001">
    <property type="protein sequence ID" value="KRU11731.1"/>
    <property type="molecule type" value="Genomic_DNA"/>
</dbReference>
<organism evidence="4 7">
    <name type="scientific">Clostridium pasteurianum DSM 525 = ATCC 6013</name>
    <dbReference type="NCBI Taxonomy" id="1262449"/>
    <lineage>
        <taxon>Bacteria</taxon>
        <taxon>Bacillati</taxon>
        <taxon>Bacillota</taxon>
        <taxon>Clostridia</taxon>
        <taxon>Eubacteriales</taxon>
        <taxon>Clostridiaceae</taxon>
        <taxon>Clostridium</taxon>
    </lineage>
</organism>
<dbReference type="KEGG" id="cpat:CLPA_c22010"/>
<evidence type="ECO:0000256" key="1">
    <source>
        <dbReference type="ARBA" id="ARBA00008814"/>
    </source>
</evidence>
<dbReference type="GeneID" id="93074347"/>
<dbReference type="KEGG" id="cpae:CPAST_c22010"/>
<keyword evidence="7" id="KW-1185">Reference proteome</keyword>
<feature type="region of interest" description="Disordered" evidence="2">
    <location>
        <begin position="28"/>
        <end position="47"/>
    </location>
</feature>
<comment type="similarity">
    <text evidence="1">Belongs to the bacterial solute-binding protein 8 family.</text>
</comment>
<dbReference type="Proteomes" id="UP000030905">
    <property type="component" value="Chromosome"/>
</dbReference>
<reference evidence="5" key="2">
    <citation type="submission" date="2015-10" db="EMBL/GenBank/DDBJ databases">
        <title>Improved Draft Genome Sequence of Clostridium pasteurianum Strain ATCC 6013 (DSM 525) Using a Hybrid Next-Generation Sequencing Approach.</title>
        <authorList>
            <person name="Pyne M.E."/>
            <person name="Utturkar S.M."/>
            <person name="Brown S.D."/>
            <person name="Moo-Young M."/>
            <person name="Chung D.A."/>
            <person name="Chou P.C."/>
        </authorList>
    </citation>
    <scope>NUCLEOTIDE SEQUENCE</scope>
    <source>
        <strain evidence="5">ATCC 6013</strain>
    </source>
</reference>
<sequence length="366" mass="39864">MKNLKSKIVIMSLLIIVMITTVISAGCGKEKSSSSNQNTVTPSTRTVVDGNGNNVTIPYKVDRIAAGGALNQVVLLVGGADKLVATAEGVQKGFFPKVYPRIKEIPAAYTGSGGGTLNVETILQTNPQVVFGGTTGLADQEKLKESKIAFLGLKLETPEDIKNTVSMVGKVLGKESEERAKKFNEYYDNNLKYVRDKTKSAAKVKVFEATGSPKGAITTIAANDINSSYIEAAGGVNIAAEKFPSAPANSANISVDFEFLYKNQPDVITVRSRDMYDYIMNPSTPNQWQSLEAVKNKKVYLEAKGVYLWSVRSAEGALQPLWLAKNLHPDLFESLDIKAKTKEYYKTFYDYDLSDSDLDGILNPKS</sequence>
<evidence type="ECO:0000313" key="7">
    <source>
        <dbReference type="Proteomes" id="UP000030905"/>
    </source>
</evidence>
<dbReference type="PANTHER" id="PTHR30535:SF34">
    <property type="entry name" value="MOLYBDATE-BINDING PROTEIN MOLA"/>
    <property type="match status" value="1"/>
</dbReference>
<dbReference type="Pfam" id="PF01497">
    <property type="entry name" value="Peripla_BP_2"/>
    <property type="match status" value="1"/>
</dbReference>
<dbReference type="InterPro" id="IPR002491">
    <property type="entry name" value="ABC_transptr_periplasmic_BD"/>
</dbReference>
<reference evidence="4 7" key="1">
    <citation type="journal article" date="2015" name="Genome Announc.">
        <title>Complete Genome Sequence of the Nitrogen-Fixing and Solvent-Producing Clostridium pasteurianum DSM 525.</title>
        <authorList>
            <person name="Poehlein A."/>
            <person name="Grosse-Honebrink A."/>
            <person name="Zhang Y."/>
            <person name="Minton N.P."/>
            <person name="Daniel R."/>
        </authorList>
    </citation>
    <scope>NUCLEOTIDE SEQUENCE [LARGE SCALE GENOMIC DNA]</scope>
    <source>
        <strain evidence="4">DSM 525</strain>
        <strain evidence="7">DSM 525 / ATCC 6013</strain>
    </source>
</reference>
<evidence type="ECO:0000256" key="2">
    <source>
        <dbReference type="SAM" id="MobiDB-lite"/>
    </source>
</evidence>
<dbReference type="AlphaFoldDB" id="A0A0H3J2W9"/>